<comment type="caution">
    <text evidence="2">The sequence shown here is derived from an EMBL/GenBank/DDBJ whole genome shotgun (WGS) entry which is preliminary data.</text>
</comment>
<dbReference type="SUPFAM" id="SSF53850">
    <property type="entry name" value="Periplasmic binding protein-like II"/>
    <property type="match status" value="1"/>
</dbReference>
<keyword evidence="2" id="KW-0762">Sugar transport</keyword>
<keyword evidence="3" id="KW-1185">Reference proteome</keyword>
<dbReference type="Gene3D" id="3.40.190.10">
    <property type="entry name" value="Periplasmic binding protein-like II"/>
    <property type="match status" value="1"/>
</dbReference>
<evidence type="ECO:0000313" key="2">
    <source>
        <dbReference type="EMBL" id="MBB4123322.1"/>
    </source>
</evidence>
<name>A0A7W6PAG5_9HYPH</name>
<keyword evidence="2" id="KW-0813">Transport</keyword>
<evidence type="ECO:0000256" key="1">
    <source>
        <dbReference type="ARBA" id="ARBA00022764"/>
    </source>
</evidence>
<dbReference type="AlphaFoldDB" id="A0A7W6PAG5"/>
<gene>
    <name evidence="2" type="ORF">GGR30_003265</name>
</gene>
<dbReference type="InterPro" id="IPR006059">
    <property type="entry name" value="SBP"/>
</dbReference>
<evidence type="ECO:0000313" key="3">
    <source>
        <dbReference type="Proteomes" id="UP000530571"/>
    </source>
</evidence>
<dbReference type="Proteomes" id="UP000530571">
    <property type="component" value="Unassembled WGS sequence"/>
</dbReference>
<sequence length="376" mass="41179">MTIKLKGMTWSHPRGYDPMVASAAEWQKKTGVAIEWDKRSLQDFESFPVEELARQYDMIVIDHPHVGQITAENCLALLDVPGREDERDALARGSVGASYPSYHYHGHQWAFPLDAAAQVMAYREDLVSALPQDWDSLIALACEGRVMLPLRPPHNLMTFYTLAANTGTPCQTETRAPLIAVDDGIAVYEKLAELASMVPAENFAMDPIAVLEALAEPEPKAALSPYIYGYVNYAMDGFRPQRLTFTDILALGENGPCGSALGGTGIAVSAFSENRQAAIDYAYWVAGGAVQSGLYPEAGGQPGHDAGWTDEAVNAKTHDFYRNTRQTLETSFLRPRHNGYMRFQAEASDALNEALSDGATAHAAIARINKLFEESF</sequence>
<protein>
    <submittedName>
        <fullName evidence="2">Multiple sugar transport system substrate-binding protein</fullName>
    </submittedName>
</protein>
<reference evidence="2 3" key="1">
    <citation type="submission" date="2020-08" db="EMBL/GenBank/DDBJ databases">
        <title>Genomic Encyclopedia of Type Strains, Phase IV (KMG-IV): sequencing the most valuable type-strain genomes for metagenomic binning, comparative biology and taxonomic classification.</title>
        <authorList>
            <person name="Goeker M."/>
        </authorList>
    </citation>
    <scope>NUCLEOTIDE SEQUENCE [LARGE SCALE GENOMIC DNA]</scope>
    <source>
        <strain evidence="2 3">DSM 28101</strain>
    </source>
</reference>
<keyword evidence="1" id="KW-0574">Periplasm</keyword>
<dbReference type="EMBL" id="JACIDZ010000011">
    <property type="protein sequence ID" value="MBB4123322.1"/>
    <property type="molecule type" value="Genomic_DNA"/>
</dbReference>
<organism evidence="2 3">
    <name type="scientific">Martelella radicis</name>
    <dbReference type="NCBI Taxonomy" id="1397476"/>
    <lineage>
        <taxon>Bacteria</taxon>
        <taxon>Pseudomonadati</taxon>
        <taxon>Pseudomonadota</taxon>
        <taxon>Alphaproteobacteria</taxon>
        <taxon>Hyphomicrobiales</taxon>
        <taxon>Aurantimonadaceae</taxon>
        <taxon>Martelella</taxon>
    </lineage>
</organism>
<accession>A0A7W6PAG5</accession>
<dbReference type="Pfam" id="PF13416">
    <property type="entry name" value="SBP_bac_8"/>
    <property type="match status" value="1"/>
</dbReference>
<proteinExistence type="predicted"/>